<evidence type="ECO:0008006" key="12">
    <source>
        <dbReference type="Google" id="ProtNLM"/>
    </source>
</evidence>
<keyword evidence="2" id="KW-1003">Cell membrane</keyword>
<dbReference type="PANTHER" id="PTHR30572">
    <property type="entry name" value="MEMBRANE COMPONENT OF TRANSPORTER-RELATED"/>
    <property type="match status" value="1"/>
</dbReference>
<feature type="transmembrane region" description="Helical" evidence="7">
    <location>
        <begin position="20"/>
        <end position="43"/>
    </location>
</feature>
<evidence type="ECO:0000313" key="10">
    <source>
        <dbReference type="EMBL" id="OEF99324.1"/>
    </source>
</evidence>
<evidence type="ECO:0000256" key="5">
    <source>
        <dbReference type="ARBA" id="ARBA00023136"/>
    </source>
</evidence>
<keyword evidence="5 7" id="KW-0472">Membrane</keyword>
<feature type="domain" description="ABC3 transporter permease C-terminal" evidence="8">
    <location>
        <begin position="704"/>
        <end position="814"/>
    </location>
</feature>
<dbReference type="STRING" id="337097.BHF71_01665"/>
<gene>
    <name evidence="10" type="ORF">BHF71_01665</name>
</gene>
<dbReference type="GO" id="GO:0005886">
    <property type="term" value="C:plasma membrane"/>
    <property type="evidence" value="ECO:0007669"/>
    <property type="project" value="UniProtKB-SubCell"/>
</dbReference>
<dbReference type="InterPro" id="IPR050250">
    <property type="entry name" value="Macrolide_Exporter_MacB"/>
</dbReference>
<protein>
    <recommendedName>
        <fullName evidence="12">ABC transporter permease</fullName>
    </recommendedName>
</protein>
<dbReference type="OrthoDB" id="2425574at2"/>
<dbReference type="PANTHER" id="PTHR30572:SF4">
    <property type="entry name" value="ABC TRANSPORTER PERMEASE YTRF"/>
    <property type="match status" value="1"/>
</dbReference>
<feature type="transmembrane region" description="Helical" evidence="7">
    <location>
        <begin position="744"/>
        <end position="770"/>
    </location>
</feature>
<feature type="transmembrane region" description="Helical" evidence="7">
    <location>
        <begin position="336"/>
        <end position="358"/>
    </location>
</feature>
<comment type="subcellular location">
    <subcellularLocation>
        <location evidence="1">Cell membrane</location>
        <topology evidence="1">Multi-pass membrane protein</topology>
    </subcellularLocation>
</comment>
<keyword evidence="11" id="KW-1185">Reference proteome</keyword>
<dbReference type="InterPro" id="IPR003838">
    <property type="entry name" value="ABC3_permease_C"/>
</dbReference>
<evidence type="ECO:0000259" key="9">
    <source>
        <dbReference type="Pfam" id="PF12704"/>
    </source>
</evidence>
<keyword evidence="3 7" id="KW-0812">Transmembrane</keyword>
<comment type="caution">
    <text evidence="10">The sequence shown here is derived from an EMBL/GenBank/DDBJ whole genome shotgun (WGS) entry which is preliminary data.</text>
</comment>
<dbReference type="EMBL" id="MIJF01000024">
    <property type="protein sequence ID" value="OEF99324.1"/>
    <property type="molecule type" value="Genomic_DNA"/>
</dbReference>
<feature type="domain" description="MacB-like periplasmic core" evidence="9">
    <location>
        <begin position="23"/>
        <end position="217"/>
    </location>
</feature>
<accession>A0A1D2YUE5</accession>
<evidence type="ECO:0000259" key="8">
    <source>
        <dbReference type="Pfam" id="PF02687"/>
    </source>
</evidence>
<evidence type="ECO:0000313" key="11">
    <source>
        <dbReference type="Proteomes" id="UP000243739"/>
    </source>
</evidence>
<dbReference type="Pfam" id="PF02687">
    <property type="entry name" value="FtsX"/>
    <property type="match status" value="2"/>
</dbReference>
<feature type="transmembrane region" description="Helical" evidence="7">
    <location>
        <begin position="388"/>
        <end position="407"/>
    </location>
</feature>
<evidence type="ECO:0000256" key="1">
    <source>
        <dbReference type="ARBA" id="ARBA00004651"/>
    </source>
</evidence>
<feature type="transmembrane region" description="Helical" evidence="7">
    <location>
        <begin position="782"/>
        <end position="806"/>
    </location>
</feature>
<evidence type="ECO:0000256" key="4">
    <source>
        <dbReference type="ARBA" id="ARBA00022989"/>
    </source>
</evidence>
<reference evidence="10 11" key="1">
    <citation type="submission" date="2016-09" db="EMBL/GenBank/DDBJ databases">
        <title>Draft genome sequence for the type strain of Vulcanibacillus modesticaldus BR, a strictly anaerobic, moderately thermophilic, and nitrate-reducing bacterium from deep sea-hydrothermal vents of the Mid-Atlantic Ridge.</title>
        <authorList>
            <person name="Abin C.A."/>
            <person name="Hollibaugh J.T."/>
        </authorList>
    </citation>
    <scope>NUCLEOTIDE SEQUENCE [LARGE SCALE GENOMIC DNA]</scope>
    <source>
        <strain evidence="10 11">BR</strain>
    </source>
</reference>
<feature type="domain" description="MacB-like periplasmic core" evidence="9">
    <location>
        <begin position="473"/>
        <end position="644"/>
    </location>
</feature>
<feature type="transmembrane region" description="Helical" evidence="7">
    <location>
        <begin position="413"/>
        <end position="434"/>
    </location>
</feature>
<keyword evidence="4 7" id="KW-1133">Transmembrane helix</keyword>
<dbReference type="Pfam" id="PF12704">
    <property type="entry name" value="MacB_PCD"/>
    <property type="match status" value="2"/>
</dbReference>
<evidence type="ECO:0000256" key="2">
    <source>
        <dbReference type="ARBA" id="ARBA00022475"/>
    </source>
</evidence>
<evidence type="ECO:0000256" key="7">
    <source>
        <dbReference type="SAM" id="Phobius"/>
    </source>
</evidence>
<evidence type="ECO:0000256" key="3">
    <source>
        <dbReference type="ARBA" id="ARBA00022692"/>
    </source>
</evidence>
<proteinExistence type="inferred from homology"/>
<evidence type="ECO:0000256" key="6">
    <source>
        <dbReference type="ARBA" id="ARBA00038076"/>
    </source>
</evidence>
<dbReference type="AlphaFoldDB" id="A0A1D2YUE5"/>
<organism evidence="10 11">
    <name type="scientific">Vulcanibacillus modesticaldus</name>
    <dbReference type="NCBI Taxonomy" id="337097"/>
    <lineage>
        <taxon>Bacteria</taxon>
        <taxon>Bacillati</taxon>
        <taxon>Bacillota</taxon>
        <taxon>Bacilli</taxon>
        <taxon>Bacillales</taxon>
        <taxon>Bacillaceae</taxon>
        <taxon>Vulcanibacillus</taxon>
    </lineage>
</organism>
<comment type="similarity">
    <text evidence="6">Belongs to the ABC-4 integral membrane protein family.</text>
</comment>
<feature type="transmembrane region" description="Helical" evidence="7">
    <location>
        <begin position="289"/>
        <end position="316"/>
    </location>
</feature>
<name>A0A1D2YUE5_9BACI</name>
<feature type="domain" description="ABC3 transporter permease C-terminal" evidence="8">
    <location>
        <begin position="247"/>
        <end position="368"/>
    </location>
</feature>
<sequence length="822" mass="91972">MLTNFIQYVIKQMNRNIRNLYIILGIAISISLLVSTSILYVGMKAEVENQVRENYGEKDVMIGYKNLVGYNDVVEAKLSEDDIEYIKNHPYVKQLSTVFFPLFNESRNGILFIGIAPNDSFAKTEFKIPQYDINENEVILSKDLLDRFKENNGKIKITFPSGEEGVWTVKEVLEGKSTVLFNIKDLQKTLKAPNKVNLMLIDLKENADKQQFIKDIKSNIDPRLIIDPIKEKDKFRSNLGGLRNIGIVFGVFILLISTYFVQSILQMSFKEKIQQMAILRSIGTSKKQLVFLVITEALILSLIGSVMGSGLGILIAKFGKNIVVGQLQTTILETPIPWNIITLIIIISILSVLVAGLVPAFKVANIPPIQVFSNTLNQEYTPKRRRTYTSLFFLTIGILLTTISIIFSEKLSGLSFIGSLILLLGVIVGLYLFVKPILIGVKYILGSINRIEVKLAINNLISQKVHTANAAIVIVLGLAIGFSLQNLLGAIEKGEYNRIENQFGTRLMVQAYAPMMSTLPLSLSSELKAIPGVNHVSALGKIISVKTDKNEELLVSPADFQSLMNMGLLSKHVNTSKPAIILSKEMATKFNYKIGEVIKLTGRSDQVEIKENTSFIITDIMDFVPSTLHSKLAIIDWKYLKLKGDSTYPRGFFIATTEKNTSEIEQLVYRVISKYPEAELLNQEIVIKDIKNQILRMYSIFYTAILSIFVVGFLGMYNSIHSNIISRKREYGILRATISTPTNLLNIIIIESLLIGLFSTIIGGVLGLTLTKGLSTFLDIDFIINWNVLITTIVIILIASIGVSLIPAFKLKRLKVVDFFNR</sequence>
<dbReference type="RefSeq" id="WP_069656717.1">
    <property type="nucleotide sequence ID" value="NZ_MIJF01000024.1"/>
</dbReference>
<dbReference type="GO" id="GO:0022857">
    <property type="term" value="F:transmembrane transporter activity"/>
    <property type="evidence" value="ECO:0007669"/>
    <property type="project" value="TreeGrafter"/>
</dbReference>
<feature type="transmembrane region" description="Helical" evidence="7">
    <location>
        <begin position="468"/>
        <end position="488"/>
    </location>
</feature>
<dbReference type="Proteomes" id="UP000243739">
    <property type="component" value="Unassembled WGS sequence"/>
</dbReference>
<dbReference type="InterPro" id="IPR025857">
    <property type="entry name" value="MacB_PCD"/>
</dbReference>
<feature type="transmembrane region" description="Helical" evidence="7">
    <location>
        <begin position="245"/>
        <end position="269"/>
    </location>
</feature>
<feature type="transmembrane region" description="Helical" evidence="7">
    <location>
        <begin position="700"/>
        <end position="720"/>
    </location>
</feature>